<dbReference type="Pfam" id="PF08809">
    <property type="entry name" value="DUF1799"/>
    <property type="match status" value="1"/>
</dbReference>
<evidence type="ECO:0000313" key="1">
    <source>
        <dbReference type="EMBL" id="SDJ38140.1"/>
    </source>
</evidence>
<accession>A0A1G8TBS5</accession>
<protein>
    <submittedName>
        <fullName evidence="1">Uncharacterized protein</fullName>
    </submittedName>
</protein>
<dbReference type="AlphaFoldDB" id="A0A1G8TBS5"/>
<proteinExistence type="predicted"/>
<dbReference type="EMBL" id="FNCO01000028">
    <property type="protein sequence ID" value="SDJ38140.1"/>
    <property type="molecule type" value="Genomic_DNA"/>
</dbReference>
<name>A0A1G8TBS5_9PSED</name>
<sequence length="100" mass="10879">MSQALYEPVAPPNQLAQFGISAADLDETVEVLPDNWPAFVVMEALGTQWRVGMAGRTGLDYSAVPAIMALIGIPKKNRSQVFQDVRVMEAEALLVMSESK</sequence>
<organism evidence="1 2">
    <name type="scientific">Pseudomonas abietaniphila</name>
    <dbReference type="NCBI Taxonomy" id="89065"/>
    <lineage>
        <taxon>Bacteria</taxon>
        <taxon>Pseudomonadati</taxon>
        <taxon>Pseudomonadota</taxon>
        <taxon>Gammaproteobacteria</taxon>
        <taxon>Pseudomonadales</taxon>
        <taxon>Pseudomonadaceae</taxon>
        <taxon>Pseudomonas</taxon>
    </lineage>
</organism>
<dbReference type="STRING" id="89065.SAMN05216605_1289"/>
<evidence type="ECO:0000313" key="2">
    <source>
        <dbReference type="Proteomes" id="UP000182894"/>
    </source>
</evidence>
<dbReference type="RefSeq" id="WP_244165933.1">
    <property type="nucleotide sequence ID" value="NZ_FNCO01000028.1"/>
</dbReference>
<dbReference type="Proteomes" id="UP000182894">
    <property type="component" value="Unassembled WGS sequence"/>
</dbReference>
<keyword evidence="2" id="KW-1185">Reference proteome</keyword>
<dbReference type="InterPro" id="IPR014915">
    <property type="entry name" value="Phage_TLS_TfmB"/>
</dbReference>
<reference evidence="2" key="1">
    <citation type="submission" date="2016-10" db="EMBL/GenBank/DDBJ databases">
        <authorList>
            <person name="Varghese N."/>
            <person name="Submissions S."/>
        </authorList>
    </citation>
    <scope>NUCLEOTIDE SEQUENCE [LARGE SCALE GENOMIC DNA]</scope>
    <source>
        <strain evidence="2">ATCC 700689</strain>
    </source>
</reference>
<gene>
    <name evidence="1" type="ORF">SAMN05216605_1289</name>
</gene>